<keyword evidence="8" id="KW-1185">Reference proteome</keyword>
<evidence type="ECO:0000256" key="2">
    <source>
        <dbReference type="ARBA" id="ARBA00022598"/>
    </source>
</evidence>
<feature type="domain" description="AMP-binding enzyme C-terminal" evidence="6">
    <location>
        <begin position="451"/>
        <end position="526"/>
    </location>
</feature>
<organism evidence="7 8">
    <name type="scientific">Aromatoleum toluolicum</name>
    <dbReference type="NCBI Taxonomy" id="90060"/>
    <lineage>
        <taxon>Bacteria</taxon>
        <taxon>Pseudomonadati</taxon>
        <taxon>Pseudomonadota</taxon>
        <taxon>Betaproteobacteria</taxon>
        <taxon>Rhodocyclales</taxon>
        <taxon>Rhodocyclaceae</taxon>
        <taxon>Aromatoleum</taxon>
    </lineage>
</organism>
<comment type="similarity">
    <text evidence="1">Belongs to the ATP-dependent AMP-binding enzyme family.</text>
</comment>
<dbReference type="PANTHER" id="PTHR43859:SF4">
    <property type="entry name" value="BUTANOATE--COA LIGASE AAE1-RELATED"/>
    <property type="match status" value="1"/>
</dbReference>
<reference evidence="7 8" key="1">
    <citation type="submission" date="2019-12" db="EMBL/GenBank/DDBJ databases">
        <title>Comparative genomics gives insights into the taxonomy of the Azoarcus-Aromatoleum group and reveals separate origins of nif in the plant-associated Azoarcus and non-plant-associated Aromatoleum sub-groups.</title>
        <authorList>
            <person name="Lafos M."/>
            <person name="Maluk M."/>
            <person name="Batista M."/>
            <person name="Junghare M."/>
            <person name="Carmona M."/>
            <person name="Faoro H."/>
            <person name="Cruz L.M."/>
            <person name="Battistoni F."/>
            <person name="De Souza E."/>
            <person name="Pedrosa F."/>
            <person name="Chen W.-M."/>
            <person name="Poole P.S."/>
            <person name="Dixon R.A."/>
            <person name="James E.K."/>
        </authorList>
    </citation>
    <scope>NUCLEOTIDE SEQUENCE [LARGE SCALE GENOMIC DNA]</scope>
    <source>
        <strain evidence="7 8">T</strain>
    </source>
</reference>
<accession>A0ABX1ND68</accession>
<evidence type="ECO:0000256" key="3">
    <source>
        <dbReference type="ARBA" id="ARBA00022832"/>
    </source>
</evidence>
<proteinExistence type="inferred from homology"/>
<keyword evidence="2 7" id="KW-0436">Ligase</keyword>
<sequence>MQGLMMQLPLLISGLISHADRNHGDTTIVSRLAEDPHGPLHRTTWPETHRRARQLANALAHLGVRQGDRVATLAWNTHRHLELYYAVAGSGAVCHTVNPRLFDDQIAWILAHADAQVLFFDATFADIVARIAHKLPQVTHFVQMTSREHLPANFPRELLAYEDLVHRHSEHYAWPQLDENTASSLCYTSGTTGNPKGVLYSHRSTVLHAYACALPDSFGISARDAVMPVVPMYHVNAWGLPYIAALTGARLVLPGPLLDGASLHRLIVDEDVSFSNGVPTVWAGLLQHLAQHGGGLGRLRRLAIGGSACPPAMAESFARHGVDVLRTWGMTELSPIGTVNVPRADEATLAPERREAQGLTQGRPLPGMELAILDDDGQPLPHDGESFGELVVRAPWALRQYHGREEGDGFTADGWFRTGDVATIDAGGYMQITDRAKDVIKSGGEWISSIELENILASHPAVAEAAAVAVPHPKWDERPLMAVVLKPGAGLDRNAMRAFYDGKIAHWWLPDDLVVVDEIPHTATGKINKLALRERFRTYRWQSQPAAVAPPR</sequence>
<dbReference type="InterPro" id="IPR025110">
    <property type="entry name" value="AMP-bd_C"/>
</dbReference>
<dbReference type="EMBL" id="WTVS01000012">
    <property type="protein sequence ID" value="NMF97243.1"/>
    <property type="molecule type" value="Genomic_DNA"/>
</dbReference>
<evidence type="ECO:0000259" key="6">
    <source>
        <dbReference type="Pfam" id="PF13193"/>
    </source>
</evidence>
<protein>
    <submittedName>
        <fullName evidence="7">Long-chain-fatty-acid--CoA ligase</fullName>
    </submittedName>
</protein>
<dbReference type="Gene3D" id="3.30.300.30">
    <property type="match status" value="1"/>
</dbReference>
<evidence type="ECO:0000313" key="7">
    <source>
        <dbReference type="EMBL" id="NMF97243.1"/>
    </source>
</evidence>
<comment type="caution">
    <text evidence="7">The sequence shown here is derived from an EMBL/GenBank/DDBJ whole genome shotgun (WGS) entry which is preliminary data.</text>
</comment>
<dbReference type="RefSeq" id="WP_169139133.1">
    <property type="nucleotide sequence ID" value="NZ_WTVS01000012.1"/>
</dbReference>
<feature type="domain" description="AMP-dependent synthetase/ligase" evidence="5">
    <location>
        <begin position="21"/>
        <end position="401"/>
    </location>
</feature>
<gene>
    <name evidence="7" type="ORF">GPA27_07575</name>
</gene>
<dbReference type="NCBIfam" id="NF004837">
    <property type="entry name" value="PRK06187.1"/>
    <property type="match status" value="1"/>
</dbReference>
<dbReference type="PROSITE" id="PS00455">
    <property type="entry name" value="AMP_BINDING"/>
    <property type="match status" value="1"/>
</dbReference>
<dbReference type="InterPro" id="IPR045851">
    <property type="entry name" value="AMP-bd_C_sf"/>
</dbReference>
<dbReference type="PANTHER" id="PTHR43859">
    <property type="entry name" value="ACYL-ACTIVATING ENZYME"/>
    <property type="match status" value="1"/>
</dbReference>
<dbReference type="Pfam" id="PF13193">
    <property type="entry name" value="AMP-binding_C"/>
    <property type="match status" value="1"/>
</dbReference>
<dbReference type="CDD" id="cd12119">
    <property type="entry name" value="ttLC_FACS_AlkK_like"/>
    <property type="match status" value="1"/>
</dbReference>
<dbReference type="InterPro" id="IPR000873">
    <property type="entry name" value="AMP-dep_synth/lig_dom"/>
</dbReference>
<dbReference type="InterPro" id="IPR042099">
    <property type="entry name" value="ANL_N_sf"/>
</dbReference>
<dbReference type="Gene3D" id="3.40.50.12780">
    <property type="entry name" value="N-terminal domain of ligase-like"/>
    <property type="match status" value="1"/>
</dbReference>
<dbReference type="InterPro" id="IPR020845">
    <property type="entry name" value="AMP-binding_CS"/>
</dbReference>
<evidence type="ECO:0000256" key="1">
    <source>
        <dbReference type="ARBA" id="ARBA00006432"/>
    </source>
</evidence>
<dbReference type="SUPFAM" id="SSF56801">
    <property type="entry name" value="Acetyl-CoA synthetase-like"/>
    <property type="match status" value="1"/>
</dbReference>
<evidence type="ECO:0000256" key="4">
    <source>
        <dbReference type="ARBA" id="ARBA00023098"/>
    </source>
</evidence>
<dbReference type="GO" id="GO:0016874">
    <property type="term" value="F:ligase activity"/>
    <property type="evidence" value="ECO:0007669"/>
    <property type="project" value="UniProtKB-KW"/>
</dbReference>
<keyword evidence="4" id="KW-0443">Lipid metabolism</keyword>
<dbReference type="Pfam" id="PF00501">
    <property type="entry name" value="AMP-binding"/>
    <property type="match status" value="1"/>
</dbReference>
<keyword evidence="3" id="KW-0276">Fatty acid metabolism</keyword>
<dbReference type="Proteomes" id="UP000634522">
    <property type="component" value="Unassembled WGS sequence"/>
</dbReference>
<evidence type="ECO:0000313" key="8">
    <source>
        <dbReference type="Proteomes" id="UP000634522"/>
    </source>
</evidence>
<evidence type="ECO:0000259" key="5">
    <source>
        <dbReference type="Pfam" id="PF00501"/>
    </source>
</evidence>
<name>A0ABX1ND68_9RHOO</name>